<organism evidence="1 2">
    <name type="scientific">Paenibacillus solisilvae</name>
    <dbReference type="NCBI Taxonomy" id="2486751"/>
    <lineage>
        <taxon>Bacteria</taxon>
        <taxon>Bacillati</taxon>
        <taxon>Bacillota</taxon>
        <taxon>Bacilli</taxon>
        <taxon>Bacillales</taxon>
        <taxon>Paenibacillaceae</taxon>
        <taxon>Paenibacillus</taxon>
    </lineage>
</organism>
<name>A0ABW0W2Z7_9BACL</name>
<sequence>MTTIMWPREVNWKDLRFGVEIEFVGGQPEQLELLPGWVMALDEHQVDSAGAQSGSELKPPPILWRDRKQLQVMLDRLSEQGAEANWSCGLHVHVGLEPWGQDIILPLLDAALCCQDALRSLLQTSEHRLLFCPPVTPEMRSRYMEQPCADAVHNSGRPQSHRCGINTAAWFDIGTVEIRYANGSLNYDEVLRTAELCLRFVAAVGAGRQLSPDPELLAAQLGAPAGGYPFPASPPQWFKERTWLEEALFPLLAPIAASCVPNGEILHIIPTAEGLLVGIEDTSDGSMSEHKLQLPLTGWGFTAG</sequence>
<dbReference type="EMBL" id="JBHSOW010000098">
    <property type="protein sequence ID" value="MFC5652551.1"/>
    <property type="molecule type" value="Genomic_DNA"/>
</dbReference>
<dbReference type="Proteomes" id="UP001596047">
    <property type="component" value="Unassembled WGS sequence"/>
</dbReference>
<dbReference type="InterPro" id="IPR022025">
    <property type="entry name" value="Amidoligase_2"/>
</dbReference>
<evidence type="ECO:0000313" key="2">
    <source>
        <dbReference type="Proteomes" id="UP001596047"/>
    </source>
</evidence>
<dbReference type="RefSeq" id="WP_379191192.1">
    <property type="nucleotide sequence ID" value="NZ_JBHSOW010000098.1"/>
</dbReference>
<accession>A0ABW0W2Z7</accession>
<keyword evidence="2" id="KW-1185">Reference proteome</keyword>
<reference evidence="2" key="1">
    <citation type="journal article" date="2019" name="Int. J. Syst. Evol. Microbiol.">
        <title>The Global Catalogue of Microorganisms (GCM) 10K type strain sequencing project: providing services to taxonomists for standard genome sequencing and annotation.</title>
        <authorList>
            <consortium name="The Broad Institute Genomics Platform"/>
            <consortium name="The Broad Institute Genome Sequencing Center for Infectious Disease"/>
            <person name="Wu L."/>
            <person name="Ma J."/>
        </authorList>
    </citation>
    <scope>NUCLEOTIDE SEQUENCE [LARGE SCALE GENOMIC DNA]</scope>
    <source>
        <strain evidence="2">CGMCC 1.3240</strain>
    </source>
</reference>
<comment type="caution">
    <text evidence="1">The sequence shown here is derived from an EMBL/GenBank/DDBJ whole genome shotgun (WGS) entry which is preliminary data.</text>
</comment>
<evidence type="ECO:0000313" key="1">
    <source>
        <dbReference type="EMBL" id="MFC5652551.1"/>
    </source>
</evidence>
<protein>
    <submittedName>
        <fullName evidence="1">Amidoligase family protein</fullName>
    </submittedName>
</protein>
<gene>
    <name evidence="1" type="ORF">ACFPYJ_26215</name>
</gene>
<proteinExistence type="predicted"/>
<dbReference type="Pfam" id="PF12224">
    <property type="entry name" value="Amidoligase_2"/>
    <property type="match status" value="1"/>
</dbReference>